<dbReference type="Proteomes" id="UP000009134">
    <property type="component" value="Chromosome"/>
</dbReference>
<dbReference type="RefSeq" id="WP_011444224.1">
    <property type="nucleotide sequence ID" value="NC_007794.1"/>
</dbReference>
<sequence length="147" mass="16240">MAIFTDNPKFDWILRCGWKGLCPRCGKGPMFRGWLKLQKTCPECGLDYDFANADDGPAFFALCITAFPLTFIAVWLEVAYAPPWWVHVLTSVPILAIGCLATLRPFKGWLVASQYVNKAVEAGTENLWAKLNAREKDGANGPGPSES</sequence>
<dbReference type="HOGENOM" id="CLU_133751_1_0_5"/>
<reference evidence="3" key="1">
    <citation type="submission" date="2006-01" db="EMBL/GenBank/DDBJ databases">
        <title>Complete sequence of Novosphingobium aromaticivorans DSM 12444.</title>
        <authorList>
            <consortium name="US DOE Joint Genome Institute"/>
            <person name="Copeland A."/>
            <person name="Lucas S."/>
            <person name="Lapidus A."/>
            <person name="Barry K."/>
            <person name="Detter J.C."/>
            <person name="Glavina T."/>
            <person name="Hammon N."/>
            <person name="Israni S."/>
            <person name="Pitluck S."/>
            <person name="Chain P."/>
            <person name="Malfatti S."/>
            <person name="Shin M."/>
            <person name="Vergez L."/>
            <person name="Schmutz J."/>
            <person name="Larimer F."/>
            <person name="Land M."/>
            <person name="Kyrpides N."/>
            <person name="Ivanova N."/>
            <person name="Fredrickson J."/>
            <person name="Balkwill D."/>
            <person name="Romine M.F."/>
            <person name="Richardson P."/>
        </authorList>
    </citation>
    <scope>NUCLEOTIDE SEQUENCE [LARGE SCALE GENOMIC DNA]</scope>
    <source>
        <strain evidence="3">ATCC 700278 / DSM 12444 / CCUG 56034 / CIP 105152 / NBRC 16084 / F199</strain>
    </source>
</reference>
<keyword evidence="1" id="KW-0812">Transmembrane</keyword>
<dbReference type="AlphaFoldDB" id="Q2GAW3"/>
<keyword evidence="1" id="KW-0472">Membrane</keyword>
<protein>
    <recommendedName>
        <fullName evidence="4">Zinc-finger protein</fullName>
    </recommendedName>
</protein>
<dbReference type="EMBL" id="CP000248">
    <property type="protein sequence ID" value="ABD25010.1"/>
    <property type="molecule type" value="Genomic_DNA"/>
</dbReference>
<dbReference type="STRING" id="279238.Saro_0563"/>
<evidence type="ECO:0000313" key="2">
    <source>
        <dbReference type="EMBL" id="ABD25010.1"/>
    </source>
</evidence>
<dbReference type="Pfam" id="PF06170">
    <property type="entry name" value="DUF983"/>
    <property type="match status" value="1"/>
</dbReference>
<evidence type="ECO:0000256" key="1">
    <source>
        <dbReference type="SAM" id="Phobius"/>
    </source>
</evidence>
<evidence type="ECO:0000313" key="3">
    <source>
        <dbReference type="Proteomes" id="UP000009134"/>
    </source>
</evidence>
<dbReference type="InterPro" id="IPR009325">
    <property type="entry name" value="DUF983"/>
</dbReference>
<dbReference type="eggNOG" id="COG5349">
    <property type="taxonomic scope" value="Bacteria"/>
</dbReference>
<proteinExistence type="predicted"/>
<keyword evidence="1" id="KW-1133">Transmembrane helix</keyword>
<feature type="transmembrane region" description="Helical" evidence="1">
    <location>
        <begin position="58"/>
        <end position="78"/>
    </location>
</feature>
<accession>Q2GAW3</accession>
<name>Q2GAW3_NOVAD</name>
<gene>
    <name evidence="2" type="ordered locus">Saro_0563</name>
</gene>
<dbReference type="KEGG" id="nar:Saro_0563"/>
<feature type="transmembrane region" description="Helical" evidence="1">
    <location>
        <begin position="84"/>
        <end position="103"/>
    </location>
</feature>
<evidence type="ECO:0008006" key="4">
    <source>
        <dbReference type="Google" id="ProtNLM"/>
    </source>
</evidence>
<keyword evidence="3" id="KW-1185">Reference proteome</keyword>
<organism evidence="2 3">
    <name type="scientific">Novosphingobium aromaticivorans (strain ATCC 700278 / DSM 12444 / CCUG 56034 / CIP 105152 / NBRC 16084 / F199)</name>
    <dbReference type="NCBI Taxonomy" id="279238"/>
    <lineage>
        <taxon>Bacteria</taxon>
        <taxon>Pseudomonadati</taxon>
        <taxon>Pseudomonadota</taxon>
        <taxon>Alphaproteobacteria</taxon>
        <taxon>Sphingomonadales</taxon>
        <taxon>Sphingomonadaceae</taxon>
        <taxon>Novosphingobium</taxon>
    </lineage>
</organism>